<dbReference type="Proteomes" id="UP000221980">
    <property type="component" value="Unassembled WGS sequence"/>
</dbReference>
<dbReference type="RefSeq" id="WP_099114176.1">
    <property type="nucleotide sequence ID" value="NZ_CAWNQI010000117.1"/>
</dbReference>
<protein>
    <recommendedName>
        <fullName evidence="3">Regulation of enolase 1</fullName>
    </recommendedName>
</protein>
<sequence>MNLQQCHWLNEPASWRCQEDELHVTTDNKTDFWRDTWYGFQRHSGHVFGGYVDDDVHIKEGFTFQLCIEGRFEQLYDQAGIMLLVDEHQWLKAGIEHSDGQSTIGSVLTNPCSDWAMGVFSGNPDKFWLRLTYQEETIRLQYSTDGVMWPLLRLSPFAIDNSNKQRVFVGAMCCSPEREGLQVKFSDFRLTSSLKKHLHDLS</sequence>
<evidence type="ECO:0008006" key="3">
    <source>
        <dbReference type="Google" id="ProtNLM"/>
    </source>
</evidence>
<reference evidence="1 2" key="1">
    <citation type="journal article" date="2017" name="Nat. Microbiol.">
        <title>Natural product diversity associated with the nematode symbionts Photorhabdus and Xenorhabdus.</title>
        <authorList>
            <person name="Tobias N.J."/>
            <person name="Wolff H."/>
            <person name="Djahanschiri B."/>
            <person name="Grundmann F."/>
            <person name="Kronenwerth M."/>
            <person name="Shi Y.M."/>
            <person name="Simonyi S."/>
            <person name="Grun P."/>
            <person name="Shapiro-Ilan D."/>
            <person name="Pidot S.J."/>
            <person name="Stinear T.P."/>
            <person name="Ebersberger I."/>
            <person name="Bode H.B."/>
        </authorList>
    </citation>
    <scope>NUCLEOTIDE SEQUENCE [LARGE SCALE GENOMIC DNA]</scope>
    <source>
        <strain evidence="1 2">DSM 17902</strain>
    </source>
</reference>
<dbReference type="Gene3D" id="2.60.120.200">
    <property type="match status" value="1"/>
</dbReference>
<evidence type="ECO:0000313" key="1">
    <source>
        <dbReference type="EMBL" id="PHM48795.1"/>
    </source>
</evidence>
<dbReference type="PIRSF" id="PIRSF022704">
    <property type="entry name" value="UCP022704"/>
    <property type="match status" value="1"/>
</dbReference>
<dbReference type="EMBL" id="NITZ01000008">
    <property type="protein sequence ID" value="PHM48795.1"/>
    <property type="molecule type" value="Genomic_DNA"/>
</dbReference>
<dbReference type="OrthoDB" id="9814707at2"/>
<organism evidence="1 2">
    <name type="scientific">Xenorhabdus miraniensis</name>
    <dbReference type="NCBI Taxonomy" id="351674"/>
    <lineage>
        <taxon>Bacteria</taxon>
        <taxon>Pseudomonadati</taxon>
        <taxon>Pseudomonadota</taxon>
        <taxon>Gammaproteobacteria</taxon>
        <taxon>Enterobacterales</taxon>
        <taxon>Morganellaceae</taxon>
        <taxon>Xenorhabdus</taxon>
    </lineage>
</organism>
<proteinExistence type="predicted"/>
<dbReference type="Pfam" id="PF07081">
    <property type="entry name" value="DUF1349"/>
    <property type="match status" value="1"/>
</dbReference>
<evidence type="ECO:0000313" key="2">
    <source>
        <dbReference type="Proteomes" id="UP000221980"/>
    </source>
</evidence>
<dbReference type="InterPro" id="IPR009784">
    <property type="entry name" value="DUF1349"/>
</dbReference>
<dbReference type="InterPro" id="IPR015987">
    <property type="entry name" value="UCP022704"/>
</dbReference>
<dbReference type="PANTHER" id="PTHR35332">
    <property type="entry name" value="REGULATION OF ENOLASE PROTEIN 1"/>
    <property type="match status" value="1"/>
</dbReference>
<dbReference type="InterPro" id="IPR013320">
    <property type="entry name" value="ConA-like_dom_sf"/>
</dbReference>
<accession>A0A2D0JR35</accession>
<name>A0A2D0JR35_9GAMM</name>
<gene>
    <name evidence="1" type="ORF">Xmir_01938</name>
</gene>
<keyword evidence="2" id="KW-1185">Reference proteome</keyword>
<dbReference type="PANTHER" id="PTHR35332:SF2">
    <property type="entry name" value="REGULATION OF ENOLASE PROTEIN 1"/>
    <property type="match status" value="1"/>
</dbReference>
<dbReference type="SUPFAM" id="SSF49899">
    <property type="entry name" value="Concanavalin A-like lectins/glucanases"/>
    <property type="match status" value="1"/>
</dbReference>
<dbReference type="AlphaFoldDB" id="A0A2D0JR35"/>
<comment type="caution">
    <text evidence="1">The sequence shown here is derived from an EMBL/GenBank/DDBJ whole genome shotgun (WGS) entry which is preliminary data.</text>
</comment>